<dbReference type="Proteomes" id="UP001187192">
    <property type="component" value="Unassembled WGS sequence"/>
</dbReference>
<organism evidence="1 2">
    <name type="scientific">Ficus carica</name>
    <name type="common">Common fig</name>
    <dbReference type="NCBI Taxonomy" id="3494"/>
    <lineage>
        <taxon>Eukaryota</taxon>
        <taxon>Viridiplantae</taxon>
        <taxon>Streptophyta</taxon>
        <taxon>Embryophyta</taxon>
        <taxon>Tracheophyta</taxon>
        <taxon>Spermatophyta</taxon>
        <taxon>Magnoliopsida</taxon>
        <taxon>eudicotyledons</taxon>
        <taxon>Gunneridae</taxon>
        <taxon>Pentapetalae</taxon>
        <taxon>rosids</taxon>
        <taxon>fabids</taxon>
        <taxon>Rosales</taxon>
        <taxon>Moraceae</taxon>
        <taxon>Ficeae</taxon>
        <taxon>Ficus</taxon>
    </lineage>
</organism>
<protein>
    <submittedName>
        <fullName evidence="1">Uncharacterized protein</fullName>
    </submittedName>
</protein>
<name>A0AA88DNB6_FICCA</name>
<reference evidence="1" key="1">
    <citation type="submission" date="2023-07" db="EMBL/GenBank/DDBJ databases">
        <title>draft genome sequence of fig (Ficus carica).</title>
        <authorList>
            <person name="Takahashi T."/>
            <person name="Nishimura K."/>
        </authorList>
    </citation>
    <scope>NUCLEOTIDE SEQUENCE</scope>
</reference>
<accession>A0AA88DNB6</accession>
<gene>
    <name evidence="1" type="ORF">TIFTF001_027512</name>
</gene>
<dbReference type="EMBL" id="BTGU01000078">
    <property type="protein sequence ID" value="GMN58418.1"/>
    <property type="molecule type" value="Genomic_DNA"/>
</dbReference>
<sequence length="125" mass="14970">MNFHKSCGERESSTYQVVERGYRRLGRGVGDGLVAAREIGRGALENKWWSRGRRRLEPRENWRGAIENDGEVERERTRENGDEVEWKPRERMEEGGTTRQRRWPTVSRESLYVRMKEARERMCRE</sequence>
<comment type="caution">
    <text evidence="1">The sequence shown here is derived from an EMBL/GenBank/DDBJ whole genome shotgun (WGS) entry which is preliminary data.</text>
</comment>
<evidence type="ECO:0000313" key="1">
    <source>
        <dbReference type="EMBL" id="GMN58418.1"/>
    </source>
</evidence>
<evidence type="ECO:0000313" key="2">
    <source>
        <dbReference type="Proteomes" id="UP001187192"/>
    </source>
</evidence>
<dbReference type="AlphaFoldDB" id="A0AA88DNB6"/>
<keyword evidence="2" id="KW-1185">Reference proteome</keyword>
<proteinExistence type="predicted"/>